<proteinExistence type="predicted"/>
<dbReference type="Gene3D" id="3.40.50.1010">
    <property type="entry name" value="5'-nuclease"/>
    <property type="match status" value="1"/>
</dbReference>
<dbReference type="Pfam" id="PF01850">
    <property type="entry name" value="PIN"/>
    <property type="match status" value="1"/>
</dbReference>
<evidence type="ECO:0000259" key="1">
    <source>
        <dbReference type="Pfam" id="PF01850"/>
    </source>
</evidence>
<dbReference type="RefSeq" id="WP_006621028.1">
    <property type="nucleotide sequence ID" value="NZ_FO818640.1"/>
</dbReference>
<name>A0A9P1KC41_9CYAN</name>
<reference evidence="2 3" key="1">
    <citation type="submission" date="2014-02" db="EMBL/GenBank/DDBJ databases">
        <authorList>
            <person name="Genoscope - CEA"/>
        </authorList>
    </citation>
    <scope>NUCLEOTIDE SEQUENCE [LARGE SCALE GENOMIC DNA]</scope>
    <source>
        <strain evidence="2 3">PCC 8005</strain>
    </source>
</reference>
<dbReference type="AlphaFoldDB" id="A0A9P1KC41"/>
<dbReference type="SUPFAM" id="SSF88723">
    <property type="entry name" value="PIN domain-like"/>
    <property type="match status" value="1"/>
</dbReference>
<evidence type="ECO:0000313" key="3">
    <source>
        <dbReference type="Proteomes" id="UP000032946"/>
    </source>
</evidence>
<dbReference type="InterPro" id="IPR041705">
    <property type="entry name" value="PIN_Sll0205"/>
</dbReference>
<dbReference type="CDD" id="cd09872">
    <property type="entry name" value="PIN_Sll0205-like"/>
    <property type="match status" value="1"/>
</dbReference>
<accession>A0A9P1KC41</accession>
<dbReference type="Proteomes" id="UP000032946">
    <property type="component" value="Chromosome"/>
</dbReference>
<protein>
    <submittedName>
        <fullName evidence="2">PilT protein domain protein</fullName>
    </submittedName>
</protein>
<evidence type="ECO:0000313" key="2">
    <source>
        <dbReference type="EMBL" id="CDM93700.1"/>
    </source>
</evidence>
<sequence>MSKVIVLDTHIWIWLITQEFERFPAHWCDQIYAADEVGISPVSCYEVAVAYKKGRLELPCPVNEWLHEALTPTGISLMPLNAEVACQAVNLSAIHKDPFDRIIIATALVYQGQLASVDRQFTRYPELTDYLMR</sequence>
<dbReference type="InterPro" id="IPR029060">
    <property type="entry name" value="PIN-like_dom_sf"/>
</dbReference>
<dbReference type="PANTHER" id="PTHR36173">
    <property type="entry name" value="RIBONUCLEASE VAPC16-RELATED"/>
    <property type="match status" value="1"/>
</dbReference>
<organism evidence="2 3">
    <name type="scientific">Limnospira indica PCC 8005</name>
    <dbReference type="NCBI Taxonomy" id="376219"/>
    <lineage>
        <taxon>Bacteria</taxon>
        <taxon>Bacillati</taxon>
        <taxon>Cyanobacteriota</taxon>
        <taxon>Cyanophyceae</taxon>
        <taxon>Oscillatoriophycideae</taxon>
        <taxon>Oscillatoriales</taxon>
        <taxon>Sirenicapillariaceae</taxon>
        <taxon>Limnospira</taxon>
    </lineage>
</organism>
<keyword evidence="3" id="KW-1185">Reference proteome</keyword>
<dbReference type="InterPro" id="IPR052919">
    <property type="entry name" value="TA_system_RNase"/>
</dbReference>
<feature type="domain" description="PIN" evidence="1">
    <location>
        <begin position="5"/>
        <end position="126"/>
    </location>
</feature>
<gene>
    <name evidence="2" type="ORF">ARTHRO_11373</name>
</gene>
<dbReference type="PANTHER" id="PTHR36173:SF1">
    <property type="entry name" value="RIBONUCLEASE VAPC22"/>
    <property type="match status" value="1"/>
</dbReference>
<dbReference type="EMBL" id="FO818640">
    <property type="protein sequence ID" value="CDM93700.1"/>
    <property type="molecule type" value="Genomic_DNA"/>
</dbReference>
<dbReference type="InterPro" id="IPR002716">
    <property type="entry name" value="PIN_dom"/>
</dbReference>